<dbReference type="RefSeq" id="WP_185028469.1">
    <property type="nucleotide sequence ID" value="NZ_BNBN01000004.1"/>
</dbReference>
<feature type="signal peptide" evidence="1">
    <location>
        <begin position="1"/>
        <end position="28"/>
    </location>
</feature>
<gene>
    <name evidence="2" type="ORF">HNQ79_001646</name>
</gene>
<keyword evidence="1" id="KW-0732">Signal</keyword>
<evidence type="ECO:0000313" key="2">
    <source>
        <dbReference type="EMBL" id="MBB6435195.1"/>
    </source>
</evidence>
<organism evidence="2 3">
    <name type="scientific">Streptomyces candidus</name>
    <dbReference type="NCBI Taxonomy" id="67283"/>
    <lineage>
        <taxon>Bacteria</taxon>
        <taxon>Bacillati</taxon>
        <taxon>Actinomycetota</taxon>
        <taxon>Actinomycetes</taxon>
        <taxon>Kitasatosporales</taxon>
        <taxon>Streptomycetaceae</taxon>
        <taxon>Streptomyces</taxon>
    </lineage>
</organism>
<dbReference type="EMBL" id="JACHEM010000003">
    <property type="protein sequence ID" value="MBB6435195.1"/>
    <property type="molecule type" value="Genomic_DNA"/>
</dbReference>
<evidence type="ECO:0000256" key="1">
    <source>
        <dbReference type="SAM" id="SignalP"/>
    </source>
</evidence>
<comment type="caution">
    <text evidence="2">The sequence shown here is derived from an EMBL/GenBank/DDBJ whole genome shotgun (WGS) entry which is preliminary data.</text>
</comment>
<reference evidence="2 3" key="1">
    <citation type="submission" date="2020-08" db="EMBL/GenBank/DDBJ databases">
        <title>Genomic Encyclopedia of Type Strains, Phase IV (KMG-IV): sequencing the most valuable type-strain genomes for metagenomic binning, comparative biology and taxonomic classification.</title>
        <authorList>
            <person name="Goeker M."/>
        </authorList>
    </citation>
    <scope>NUCLEOTIDE SEQUENCE [LARGE SCALE GENOMIC DNA]</scope>
    <source>
        <strain evidence="2 3">DSM 40141</strain>
    </source>
</reference>
<name>A0A7X0LNS2_9ACTN</name>
<dbReference type="Proteomes" id="UP000540423">
    <property type="component" value="Unassembled WGS sequence"/>
</dbReference>
<feature type="chain" id="PRO_5030832906" evidence="1">
    <location>
        <begin position="29"/>
        <end position="130"/>
    </location>
</feature>
<dbReference type="AlphaFoldDB" id="A0A7X0LNS2"/>
<proteinExistence type="predicted"/>
<accession>A0A7X0LNS2</accession>
<protein>
    <submittedName>
        <fullName evidence="2">Uncharacterized protein</fullName>
    </submittedName>
</protein>
<evidence type="ECO:0000313" key="3">
    <source>
        <dbReference type="Proteomes" id="UP000540423"/>
    </source>
</evidence>
<keyword evidence="3" id="KW-1185">Reference proteome</keyword>
<sequence>MSSSFRRLAVGAAALATVLGTVASPAHAVEAGEAGASRASNTDIFVKSSRGYMLFHDDGDVFEICDTNADGHGVEGQLVDYFTGTTYLYLDDGGDKGCDKKGYDIGANYYVMHFWWSGDGIVRKSGRFNE</sequence>